<accession>A0A9K3CQZ8</accession>
<feature type="compositionally biased region" description="Basic and acidic residues" evidence="3">
    <location>
        <begin position="150"/>
        <end position="162"/>
    </location>
</feature>
<dbReference type="PANTHER" id="PTHR46436:SF1">
    <property type="entry name" value="CENTROSOMAL PROTEIN OF 76 KDA"/>
    <property type="match status" value="1"/>
</dbReference>
<dbReference type="InterPro" id="IPR056290">
    <property type="entry name" value="CEPT76/DRC7_peptidase-like_dom"/>
</dbReference>
<evidence type="ECO:0000313" key="7">
    <source>
        <dbReference type="EMBL" id="GIQ81197.1"/>
    </source>
</evidence>
<dbReference type="OrthoDB" id="5527234at2759"/>
<keyword evidence="8" id="KW-1185">Reference proteome</keyword>
<feature type="compositionally biased region" description="Low complexity" evidence="3">
    <location>
        <begin position="176"/>
        <end position="185"/>
    </location>
</feature>
<dbReference type="EMBL" id="BDIP01000330">
    <property type="protein sequence ID" value="GIQ81197.1"/>
    <property type="molecule type" value="Genomic_DNA"/>
</dbReference>
<sequence>MSQERLDRLIREKLASGSVQSVYQDLKHKRISASAALAAMEASGVVDELVANLSAEGGGYQYQCQGGEASPWRRERRAEREKTAGADTATAMGGRGGGGGGESASGVPSSGLGAVPVEPSINRSQEGKAEEGERGTGRGDTLPPLARPNVLDRDRDVLDCRADTVGGHPQAPSPPKASSKAPGPLPSLAPMDMAMACNVIGTGAVLVVDIVSMHGFHSLADEDAGAAGAVVGLHMSVGSSRARTEFCPASMSPSLTGQYCLALPTHDTDTLLTMHSPLRLCMTRADTAGSSSVVGTASINWRQCLVSGRASVSVSLSPEHSVQPVAGIVDLTLSIPNIRHCTQEEVSAADSALEASLASEAQAYRREAETWYQEYTGAGDGFGTRLVQLYADSECSTPTPLCLYGQAQPCPLPSPNHCIRCVSLLSLSSTSGAGRRSRGMAGQPDLWRSQHTVLSACCGTPTEHALLLTGLLRGYCLEAYTCLGRLRVDNAPHAFVLVDEGEGSSGVYRCIEPVTGVSHMLPGQASPCACIESVFCQDGLYACTQRSTRVEGLSLCLSDPTCWKRFTPPPMPVSMSDRCAALHPGDPSASSTVQAHLTDALWGLIAARRADVNLSTPHNLSLSHLLSAPLVAYEAERLAGSRKASFGNALFAAGVKRILPEGAVFAAFPLQVQGTLRLHAPAILAAMLRHHKGRQILEARGDSLGLGLSVLVRPYADRLDAVWVVVAAVYVPVDGV</sequence>
<protein>
    <submittedName>
        <fullName evidence="7">Uncharacterized protein</fullName>
    </submittedName>
</protein>
<keyword evidence="2" id="KW-0963">Cytoplasm</keyword>
<dbReference type="InterPro" id="IPR056288">
    <property type="entry name" value="CEP76_C"/>
</dbReference>
<dbReference type="PANTHER" id="PTHR46436">
    <property type="entry name" value="CENTROSOMAL PROTEIN OF 76 KDA"/>
    <property type="match status" value="1"/>
</dbReference>
<evidence type="ECO:0000259" key="4">
    <source>
        <dbReference type="Pfam" id="PF15627"/>
    </source>
</evidence>
<feature type="domain" description="Centrosomal protein of 76 kDa C-terminal" evidence="5">
    <location>
        <begin position="589"/>
        <end position="730"/>
    </location>
</feature>
<proteinExistence type="predicted"/>
<dbReference type="InterPro" id="IPR028926">
    <property type="entry name" value="CEP76-C2"/>
</dbReference>
<evidence type="ECO:0000256" key="2">
    <source>
        <dbReference type="ARBA" id="ARBA00022490"/>
    </source>
</evidence>
<feature type="compositionally biased region" description="Gly residues" evidence="3">
    <location>
        <begin position="93"/>
        <end position="103"/>
    </location>
</feature>
<dbReference type="Pfam" id="PF24656">
    <property type="entry name" value="CEPT76_peptidase"/>
    <property type="match status" value="1"/>
</dbReference>
<feature type="compositionally biased region" description="Basic and acidic residues" evidence="3">
    <location>
        <begin position="71"/>
        <end position="84"/>
    </location>
</feature>
<dbReference type="Pfam" id="PF15627">
    <property type="entry name" value="CEP76-C2"/>
    <property type="match status" value="1"/>
</dbReference>
<reference evidence="7 8" key="1">
    <citation type="journal article" date="2018" name="PLoS ONE">
        <title>The draft genome of Kipferlia bialata reveals reductive genome evolution in fornicate parasites.</title>
        <authorList>
            <person name="Tanifuji G."/>
            <person name="Takabayashi S."/>
            <person name="Kume K."/>
            <person name="Takagi M."/>
            <person name="Nakayama T."/>
            <person name="Kamikawa R."/>
            <person name="Inagaki Y."/>
            <person name="Hashimoto T."/>
        </authorList>
    </citation>
    <scope>NUCLEOTIDE SEQUENCE [LARGE SCALE GENOMIC DNA]</scope>
    <source>
        <strain evidence="7">NY0173</strain>
    </source>
</reference>
<evidence type="ECO:0000259" key="6">
    <source>
        <dbReference type="Pfam" id="PF24656"/>
    </source>
</evidence>
<feature type="compositionally biased region" description="Basic and acidic residues" evidence="3">
    <location>
        <begin position="125"/>
        <end position="137"/>
    </location>
</feature>
<evidence type="ECO:0000256" key="3">
    <source>
        <dbReference type="SAM" id="MobiDB-lite"/>
    </source>
</evidence>
<comment type="subcellular location">
    <subcellularLocation>
        <location evidence="1">Cytoplasm</location>
        <location evidence="1">Cytoskeleton</location>
        <location evidence="1">Microtubule organizing center</location>
        <location evidence="1">Centrosome</location>
    </subcellularLocation>
</comment>
<evidence type="ECO:0000259" key="5">
    <source>
        <dbReference type="Pfam" id="PF24652"/>
    </source>
</evidence>
<feature type="domain" description="CEP76 C2" evidence="4">
    <location>
        <begin position="222"/>
        <end position="335"/>
    </location>
</feature>
<comment type="caution">
    <text evidence="7">The sequence shown here is derived from an EMBL/GenBank/DDBJ whole genome shotgun (WGS) entry which is preliminary data.</text>
</comment>
<evidence type="ECO:0000256" key="1">
    <source>
        <dbReference type="ARBA" id="ARBA00004300"/>
    </source>
</evidence>
<dbReference type="AlphaFoldDB" id="A0A9K3CQZ8"/>
<evidence type="ECO:0000313" key="8">
    <source>
        <dbReference type="Proteomes" id="UP000265618"/>
    </source>
</evidence>
<dbReference type="Proteomes" id="UP000265618">
    <property type="component" value="Unassembled WGS sequence"/>
</dbReference>
<gene>
    <name evidence="7" type="ORF">KIPB_002117</name>
</gene>
<name>A0A9K3CQZ8_9EUKA</name>
<dbReference type="InterPro" id="IPR052299">
    <property type="entry name" value="CEP76"/>
</dbReference>
<feature type="region of interest" description="Disordered" evidence="3">
    <location>
        <begin position="57"/>
        <end position="185"/>
    </location>
</feature>
<dbReference type="Pfam" id="PF24652">
    <property type="entry name" value="CEP76_C"/>
    <property type="match status" value="1"/>
</dbReference>
<dbReference type="GO" id="GO:0005813">
    <property type="term" value="C:centrosome"/>
    <property type="evidence" value="ECO:0007669"/>
    <property type="project" value="UniProtKB-SubCell"/>
</dbReference>
<organism evidence="7 8">
    <name type="scientific">Kipferlia bialata</name>
    <dbReference type="NCBI Taxonomy" id="797122"/>
    <lineage>
        <taxon>Eukaryota</taxon>
        <taxon>Metamonada</taxon>
        <taxon>Carpediemonas-like organisms</taxon>
        <taxon>Kipferlia</taxon>
    </lineage>
</organism>
<feature type="domain" description="CEP76/DRC7 peptidase-like" evidence="6">
    <location>
        <begin position="445"/>
        <end position="566"/>
    </location>
</feature>